<dbReference type="InterPro" id="IPR013098">
    <property type="entry name" value="Ig_I-set"/>
</dbReference>
<protein>
    <recommendedName>
        <fullName evidence="2">Ig-like domain-containing protein</fullName>
    </recommendedName>
</protein>
<proteinExistence type="predicted"/>
<feature type="domain" description="Ig-like" evidence="2">
    <location>
        <begin position="165"/>
        <end position="206"/>
    </location>
</feature>
<dbReference type="Pfam" id="PF07679">
    <property type="entry name" value="I-set"/>
    <property type="match status" value="1"/>
</dbReference>
<dbReference type="PROSITE" id="PS50835">
    <property type="entry name" value="IG_LIKE"/>
    <property type="match status" value="1"/>
</dbReference>
<feature type="compositionally biased region" description="Polar residues" evidence="1">
    <location>
        <begin position="93"/>
        <end position="108"/>
    </location>
</feature>
<dbReference type="InterPro" id="IPR013783">
    <property type="entry name" value="Ig-like_fold"/>
</dbReference>
<dbReference type="SUPFAM" id="SSF48726">
    <property type="entry name" value="Immunoglobulin"/>
    <property type="match status" value="1"/>
</dbReference>
<feature type="non-terminal residue" evidence="3">
    <location>
        <position position="1"/>
    </location>
</feature>
<feature type="region of interest" description="Disordered" evidence="1">
    <location>
        <begin position="91"/>
        <end position="121"/>
    </location>
</feature>
<reference evidence="3" key="1">
    <citation type="submission" date="2014-12" db="EMBL/GenBank/DDBJ databases">
        <title>Insight into the proteome of Arion vulgaris.</title>
        <authorList>
            <person name="Aradska J."/>
            <person name="Bulat T."/>
            <person name="Smidak R."/>
            <person name="Sarate P."/>
            <person name="Gangsoo J."/>
            <person name="Sialana F."/>
            <person name="Bilban M."/>
            <person name="Lubec G."/>
        </authorList>
    </citation>
    <scope>NUCLEOTIDE SEQUENCE</scope>
    <source>
        <tissue evidence="3">Skin</tissue>
    </source>
</reference>
<name>A0A0B6Y767_9EUPU</name>
<dbReference type="AlphaFoldDB" id="A0A0B6Y767"/>
<dbReference type="Gene3D" id="2.60.40.10">
    <property type="entry name" value="Immunoglobulins"/>
    <property type="match status" value="1"/>
</dbReference>
<evidence type="ECO:0000313" key="3">
    <source>
        <dbReference type="EMBL" id="CEK51335.1"/>
    </source>
</evidence>
<sequence>DEQNRWDANWLFKGKGHENMGKKTVTLNTKTSAHMMVPRPGDHYSPKIGHRDVDQLSDFSDHDLIDRTDLDGSDDDENTFYANTSKELARISGQRSGSFQRLSSGSHSDNSDMDESSVRRKTQQLYDRITLDDIDSMHIPGPIVEPSKQELKLLQELVPSENDDPKFILAPESVTVQEGEPVRFTCRVAGTSPTDVFWYREGDEVE</sequence>
<dbReference type="EMBL" id="HACG01004470">
    <property type="protein sequence ID" value="CEK51335.1"/>
    <property type="molecule type" value="Transcribed_RNA"/>
</dbReference>
<accession>A0A0B6Y767</accession>
<evidence type="ECO:0000259" key="2">
    <source>
        <dbReference type="PROSITE" id="PS50835"/>
    </source>
</evidence>
<evidence type="ECO:0000256" key="1">
    <source>
        <dbReference type="SAM" id="MobiDB-lite"/>
    </source>
</evidence>
<dbReference type="InterPro" id="IPR007110">
    <property type="entry name" value="Ig-like_dom"/>
</dbReference>
<gene>
    <name evidence="3" type="primary">ORF13158</name>
</gene>
<organism evidence="3">
    <name type="scientific">Arion vulgaris</name>
    <dbReference type="NCBI Taxonomy" id="1028688"/>
    <lineage>
        <taxon>Eukaryota</taxon>
        <taxon>Metazoa</taxon>
        <taxon>Spiralia</taxon>
        <taxon>Lophotrochozoa</taxon>
        <taxon>Mollusca</taxon>
        <taxon>Gastropoda</taxon>
        <taxon>Heterobranchia</taxon>
        <taxon>Euthyneura</taxon>
        <taxon>Panpulmonata</taxon>
        <taxon>Eupulmonata</taxon>
        <taxon>Stylommatophora</taxon>
        <taxon>Helicina</taxon>
        <taxon>Arionoidea</taxon>
        <taxon>Arionidae</taxon>
        <taxon>Arion</taxon>
    </lineage>
</organism>
<feature type="non-terminal residue" evidence="3">
    <location>
        <position position="206"/>
    </location>
</feature>
<dbReference type="InterPro" id="IPR036179">
    <property type="entry name" value="Ig-like_dom_sf"/>
</dbReference>